<reference evidence="10 11" key="1">
    <citation type="submission" date="2019-02" db="EMBL/GenBank/DDBJ databases">
        <title>Genome sequencing of the rare red list fungi Antrodiella citrinella (Flaviporus citrinellus).</title>
        <authorList>
            <person name="Buettner E."/>
            <person name="Kellner H."/>
        </authorList>
    </citation>
    <scope>NUCLEOTIDE SEQUENCE [LARGE SCALE GENOMIC DNA]</scope>
    <source>
        <strain evidence="10 11">DSM 108506</strain>
    </source>
</reference>
<dbReference type="Pfam" id="PF09764">
    <property type="entry name" value="Nt_Gln_amidase"/>
    <property type="match status" value="1"/>
</dbReference>
<proteinExistence type="inferred from homology"/>
<evidence type="ECO:0000313" key="10">
    <source>
        <dbReference type="EMBL" id="THH32980.1"/>
    </source>
</evidence>
<dbReference type="EC" id="3.5.1.122" evidence="3 8"/>
<gene>
    <name evidence="10" type="ORF">EUX98_g1205</name>
</gene>
<dbReference type="AlphaFoldDB" id="A0A4S4NAL8"/>
<comment type="catalytic activity">
    <reaction evidence="7 8">
        <text>N-terminal L-glutaminyl-[protein] + H2O = N-terminal L-glutamyl-[protein] + NH4(+)</text>
        <dbReference type="Rhea" id="RHEA:50680"/>
        <dbReference type="Rhea" id="RHEA-COMP:12668"/>
        <dbReference type="Rhea" id="RHEA-COMP:12777"/>
        <dbReference type="ChEBI" id="CHEBI:15377"/>
        <dbReference type="ChEBI" id="CHEBI:28938"/>
        <dbReference type="ChEBI" id="CHEBI:64721"/>
        <dbReference type="ChEBI" id="CHEBI:64722"/>
        <dbReference type="EC" id="3.5.1.122"/>
    </reaction>
</comment>
<comment type="function">
    <text evidence="8">Mediates the side-chain deamidation of N-terminal glutamine residues to glutamate, an important step in N-end rule pathway of protein degradation. Conversion of the resulting N-terminal glutamine to glutamate renders the protein susceptible to arginylation, polyubiquitination and degradation as specified by the N-end rule. Does not act on substrates with internal or C-terminal glutamine and does not act on non-glutamine residues in any position.</text>
</comment>
<dbReference type="InterPro" id="IPR039733">
    <property type="entry name" value="NTAQ1"/>
</dbReference>
<keyword evidence="11" id="KW-1185">Reference proteome</keyword>
<keyword evidence="5 8" id="KW-0378">Hydrolase</keyword>
<evidence type="ECO:0000256" key="8">
    <source>
        <dbReference type="RuleBase" id="RU367082"/>
    </source>
</evidence>
<dbReference type="Gene3D" id="3.10.620.10">
    <property type="entry name" value="Protein N-terminal glutamine amidohydrolase, alpha beta roll"/>
    <property type="match status" value="1"/>
</dbReference>
<dbReference type="GO" id="GO:0008418">
    <property type="term" value="F:protein-N-terminal asparagine amidohydrolase activity"/>
    <property type="evidence" value="ECO:0007669"/>
    <property type="project" value="UniProtKB-UniRule"/>
</dbReference>
<name>A0A4S4NAL8_9APHY</name>
<organism evidence="10 11">
    <name type="scientific">Antrodiella citrinella</name>
    <dbReference type="NCBI Taxonomy" id="2447956"/>
    <lineage>
        <taxon>Eukaryota</taxon>
        <taxon>Fungi</taxon>
        <taxon>Dikarya</taxon>
        <taxon>Basidiomycota</taxon>
        <taxon>Agaricomycotina</taxon>
        <taxon>Agaricomycetes</taxon>
        <taxon>Polyporales</taxon>
        <taxon>Steccherinaceae</taxon>
        <taxon>Antrodiella</taxon>
    </lineage>
</organism>
<dbReference type="PANTHER" id="PTHR13035:SF0">
    <property type="entry name" value="PROTEIN N-TERMINAL GLUTAMINE AMIDOHYDROLASE"/>
    <property type="match status" value="1"/>
</dbReference>
<comment type="subunit">
    <text evidence="2 8">Monomer.</text>
</comment>
<dbReference type="OrthoDB" id="191192at2759"/>
<dbReference type="EMBL" id="SGPM01000012">
    <property type="protein sequence ID" value="THH32980.1"/>
    <property type="molecule type" value="Genomic_DNA"/>
</dbReference>
<dbReference type="PANTHER" id="PTHR13035">
    <property type="entry name" value="PROTEIN N-TERMINAL GLUTAMINE AMIDOHYDROLASE"/>
    <property type="match status" value="1"/>
</dbReference>
<evidence type="ECO:0000259" key="9">
    <source>
        <dbReference type="Pfam" id="PF09764"/>
    </source>
</evidence>
<dbReference type="InterPro" id="IPR023128">
    <property type="entry name" value="Prot_N_Gln_amidohydro_ab_roll"/>
</dbReference>
<dbReference type="GO" id="GO:0070773">
    <property type="term" value="F:protein-N-terminal glutamine amidohydrolase activity"/>
    <property type="evidence" value="ECO:0007669"/>
    <property type="project" value="UniProtKB-UniRule"/>
</dbReference>
<protein>
    <recommendedName>
        <fullName evidence="4 8">Protein N-terminal glutamine amidohydrolase</fullName>
        <ecNumber evidence="3 8">3.5.1.122</ecNumber>
    </recommendedName>
    <alternativeName>
        <fullName evidence="6 8">Protein NH2-terminal glutamine deamidase</fullName>
    </alternativeName>
</protein>
<evidence type="ECO:0000256" key="5">
    <source>
        <dbReference type="ARBA" id="ARBA00022801"/>
    </source>
</evidence>
<evidence type="ECO:0000256" key="6">
    <source>
        <dbReference type="ARBA" id="ARBA00029677"/>
    </source>
</evidence>
<dbReference type="Proteomes" id="UP000308730">
    <property type="component" value="Unassembled WGS sequence"/>
</dbReference>
<evidence type="ECO:0000256" key="4">
    <source>
        <dbReference type="ARBA" id="ARBA00021247"/>
    </source>
</evidence>
<comment type="similarity">
    <text evidence="1 8">Belongs to the NTAQ1 family.</text>
</comment>
<feature type="domain" description="Protein N-terminal glutamine amidohydrolase alpha beta roll" evidence="9">
    <location>
        <begin position="24"/>
        <end position="259"/>
    </location>
</feature>
<dbReference type="InterPro" id="IPR037132">
    <property type="entry name" value="N_Gln_amidohydro_ab_roll_sf"/>
</dbReference>
<evidence type="ECO:0000256" key="1">
    <source>
        <dbReference type="ARBA" id="ARBA00008985"/>
    </source>
</evidence>
<accession>A0A4S4NAL8</accession>
<evidence type="ECO:0000256" key="2">
    <source>
        <dbReference type="ARBA" id="ARBA00011245"/>
    </source>
</evidence>
<sequence length="267" mass="29947">MGSPTQQCIVYPLLPPTLPENSVYTSCYCEENIYLLGQALLADPASFGLSARWEAYAVFISNEHKSVALWRQKAGQDLIIWDYHVVLIVRPAPHEQDTSAGISSQQSEVYQLRSWVYDFDTLLPVPCLAQDYMSKTVPYAFLEDPRLGINKRFVRIVPIQLYLDHFASDRSHMIKPPLVPSGENEGSGETDHVAATLYYAPPPSYAPLCGARAREKGISHNLMNSFVSMKASRTDDPISVDPDMIDPTIYGEVMDCKTFLTWLDVAH</sequence>
<dbReference type="GO" id="GO:0005634">
    <property type="term" value="C:nucleus"/>
    <property type="evidence" value="ECO:0007669"/>
    <property type="project" value="TreeGrafter"/>
</dbReference>
<evidence type="ECO:0000256" key="7">
    <source>
        <dbReference type="ARBA" id="ARBA00048768"/>
    </source>
</evidence>
<dbReference type="GO" id="GO:0005829">
    <property type="term" value="C:cytosol"/>
    <property type="evidence" value="ECO:0007669"/>
    <property type="project" value="TreeGrafter"/>
</dbReference>
<evidence type="ECO:0000256" key="3">
    <source>
        <dbReference type="ARBA" id="ARBA00012718"/>
    </source>
</evidence>
<comment type="caution">
    <text evidence="10">The sequence shown here is derived from an EMBL/GenBank/DDBJ whole genome shotgun (WGS) entry which is preliminary data.</text>
</comment>
<evidence type="ECO:0000313" key="11">
    <source>
        <dbReference type="Proteomes" id="UP000308730"/>
    </source>
</evidence>